<dbReference type="HOGENOM" id="CLU_010194_2_9_6"/>
<evidence type="ECO:0000313" key="4">
    <source>
        <dbReference type="EMBL" id="CEG59852.1"/>
    </source>
</evidence>
<dbReference type="AlphaFoldDB" id="A0A098GCZ8"/>
<name>A0A098GCZ8_LEGMI</name>
<accession>A0A098GCZ8</accession>
<reference evidence="5 7" key="3">
    <citation type="submission" date="2016-10" db="EMBL/GenBank/DDBJ databases">
        <authorList>
            <person name="Varghese N."/>
            <person name="Submissions S."/>
        </authorList>
    </citation>
    <scope>NUCLEOTIDE SEQUENCE [LARGE SCALE GENOMIC DNA]</scope>
    <source>
        <strain evidence="5 7">ATCC 33218</strain>
    </source>
</reference>
<dbReference type="SUPFAM" id="SSF51735">
    <property type="entry name" value="NAD(P)-binding Rossmann-fold domains"/>
    <property type="match status" value="1"/>
</dbReference>
<dbReference type="PROSITE" id="PS00061">
    <property type="entry name" value="ADH_SHORT"/>
    <property type="match status" value="1"/>
</dbReference>
<dbReference type="PANTHER" id="PTHR43976">
    <property type="entry name" value="SHORT CHAIN DEHYDROGENASE"/>
    <property type="match status" value="1"/>
</dbReference>
<organism evidence="4 6">
    <name type="scientific">Legionella micdadei</name>
    <name type="common">Tatlockia micdadei</name>
    <dbReference type="NCBI Taxonomy" id="451"/>
    <lineage>
        <taxon>Bacteria</taxon>
        <taxon>Pseudomonadati</taxon>
        <taxon>Pseudomonadota</taxon>
        <taxon>Gammaproteobacteria</taxon>
        <taxon>Legionellales</taxon>
        <taxon>Legionellaceae</taxon>
        <taxon>Legionella</taxon>
    </lineage>
</organism>
<dbReference type="InterPro" id="IPR036291">
    <property type="entry name" value="NAD(P)-bd_dom_sf"/>
</dbReference>
<dbReference type="Proteomes" id="UP000182998">
    <property type="component" value="Unassembled WGS sequence"/>
</dbReference>
<protein>
    <submittedName>
        <fullName evidence="4">NAD dependent epimerase/dehydratase family</fullName>
    </submittedName>
    <submittedName>
        <fullName evidence="5">Short-chain dehydrogenase</fullName>
    </submittedName>
</protein>
<dbReference type="EMBL" id="LN614830">
    <property type="protein sequence ID" value="CEG59852.1"/>
    <property type="molecule type" value="Genomic_DNA"/>
</dbReference>
<dbReference type="PATRIC" id="fig|451.8.peg.86"/>
<dbReference type="GO" id="GO:0016491">
    <property type="term" value="F:oxidoreductase activity"/>
    <property type="evidence" value="ECO:0007669"/>
    <property type="project" value="UniProtKB-KW"/>
</dbReference>
<dbReference type="CDD" id="cd05374">
    <property type="entry name" value="17beta-HSD-like_SDR_c"/>
    <property type="match status" value="1"/>
</dbReference>
<evidence type="ECO:0000313" key="6">
    <source>
        <dbReference type="Proteomes" id="UP000032414"/>
    </source>
</evidence>
<keyword evidence="7" id="KW-1185">Reference proteome</keyword>
<dbReference type="EMBL" id="FMVN01000009">
    <property type="protein sequence ID" value="SCY52089.1"/>
    <property type="molecule type" value="Genomic_DNA"/>
</dbReference>
<evidence type="ECO:0000256" key="2">
    <source>
        <dbReference type="ARBA" id="ARBA00023002"/>
    </source>
</evidence>
<reference evidence="4" key="2">
    <citation type="submission" date="2014-09" db="EMBL/GenBank/DDBJ databases">
        <authorList>
            <person name="GOMEZ-VALERO Laura"/>
        </authorList>
    </citation>
    <scope>NUCLEOTIDE SEQUENCE</scope>
    <source>
        <strain evidence="4">ATCC33218</strain>
    </source>
</reference>
<dbReference type="InterPro" id="IPR002347">
    <property type="entry name" value="SDR_fam"/>
</dbReference>
<dbReference type="Gene3D" id="3.40.50.720">
    <property type="entry name" value="NAD(P)-binding Rossmann-like Domain"/>
    <property type="match status" value="1"/>
</dbReference>
<evidence type="ECO:0000256" key="1">
    <source>
        <dbReference type="ARBA" id="ARBA00006484"/>
    </source>
</evidence>
<evidence type="ECO:0000256" key="3">
    <source>
        <dbReference type="RuleBase" id="RU000363"/>
    </source>
</evidence>
<dbReference type="Pfam" id="PF00106">
    <property type="entry name" value="adh_short"/>
    <property type="match status" value="1"/>
</dbReference>
<dbReference type="RefSeq" id="WP_197540469.1">
    <property type="nucleotide sequence ID" value="NZ_CP020614.1"/>
</dbReference>
<reference evidence="6" key="1">
    <citation type="submission" date="2014-09" db="EMBL/GenBank/DDBJ databases">
        <authorList>
            <person name="Gomez-Valero L."/>
        </authorList>
    </citation>
    <scope>NUCLEOTIDE SEQUENCE [LARGE SCALE GENOMIC DNA]</scope>
    <source>
        <strain evidence="6">ATCC33218</strain>
    </source>
</reference>
<dbReference type="PRINTS" id="PR00081">
    <property type="entry name" value="GDHRDH"/>
</dbReference>
<sequence length="278" mass="30609">MMKKTWFITGASRGIGAEIVKKSLEAGDNVVATAREASKLISQFGNLPNLLSLTLDVTIAAQIDVAVDAAIKKFGHIDVLVNNAGYGHLGVFEESTPEEVRAEFNTNVFGLMDVTRSIIPLMREQRRGHILNISSIAGLRGNFGGALYNSSKFAVEGFSQSIAEELAPFGIYVTAVSPGFFRTDFLDQRSVKHLNRSINDYDQVMNDYQAFINNRSHQQLGDPKKLADVIRKLVDVKNPPVSFVAGSDAVEWLENTVAQKEAELKDWKTLSLTTDGDW</sequence>
<dbReference type="PRINTS" id="PR00080">
    <property type="entry name" value="SDRFAMILY"/>
</dbReference>
<evidence type="ECO:0000313" key="5">
    <source>
        <dbReference type="EMBL" id="SCY52089.1"/>
    </source>
</evidence>
<dbReference type="InterPro" id="IPR020904">
    <property type="entry name" value="Sc_DH/Rdtase_CS"/>
</dbReference>
<evidence type="ECO:0000313" key="7">
    <source>
        <dbReference type="Proteomes" id="UP000182998"/>
    </source>
</evidence>
<dbReference type="InterPro" id="IPR051911">
    <property type="entry name" value="SDR_oxidoreductase"/>
</dbReference>
<dbReference type="STRING" id="451.B6N58_12765"/>
<keyword evidence="2" id="KW-0560">Oxidoreductase</keyword>
<dbReference type="KEGG" id="tmc:LMI_0505"/>
<comment type="similarity">
    <text evidence="1 3">Belongs to the short-chain dehydrogenases/reductases (SDR) family.</text>
</comment>
<gene>
    <name evidence="4" type="ORF">LMI_0505</name>
    <name evidence="5" type="ORF">SAMN02982997_01944</name>
</gene>
<dbReference type="Proteomes" id="UP000032414">
    <property type="component" value="Chromosome I"/>
</dbReference>
<dbReference type="NCBIfam" id="NF004824">
    <property type="entry name" value="PRK06180.1"/>
    <property type="match status" value="1"/>
</dbReference>
<proteinExistence type="inferred from homology"/>
<dbReference type="PANTHER" id="PTHR43976:SF16">
    <property type="entry name" value="SHORT-CHAIN DEHYDROGENASE_REDUCTASE FAMILY PROTEIN"/>
    <property type="match status" value="1"/>
</dbReference>